<keyword evidence="2" id="KW-1185">Reference proteome</keyword>
<reference evidence="1 2" key="1">
    <citation type="submission" date="2014-04" db="EMBL/GenBank/DDBJ databases">
        <title>Genome evolution of avian class.</title>
        <authorList>
            <person name="Zhang G."/>
            <person name="Li C."/>
        </authorList>
    </citation>
    <scope>NUCLEOTIDE SEQUENCE [LARGE SCALE GENOMIC DNA]</scope>
    <source>
        <strain evidence="1">BGI_N311</strain>
    </source>
</reference>
<evidence type="ECO:0000313" key="2">
    <source>
        <dbReference type="Proteomes" id="UP000054244"/>
    </source>
</evidence>
<accession>A0A091N9J7</accession>
<name>A0A091N9J7_APAVI</name>
<dbReference type="EMBL" id="KL379218">
    <property type="protein sequence ID" value="KFP86141.1"/>
    <property type="molecule type" value="Genomic_DNA"/>
</dbReference>
<protein>
    <recommendedName>
        <fullName evidence="3">Senescence-associated protein</fullName>
    </recommendedName>
</protein>
<dbReference type="InterPro" id="IPR052997">
    <property type="entry name" value="RRT15-like"/>
</dbReference>
<gene>
    <name evidence="1" type="ORF">N311_11570</name>
</gene>
<dbReference type="AlphaFoldDB" id="A0A091N9J7"/>
<evidence type="ECO:0000313" key="1">
    <source>
        <dbReference type="EMBL" id="KFP86141.1"/>
    </source>
</evidence>
<evidence type="ECO:0008006" key="3">
    <source>
        <dbReference type="Google" id="ProtNLM"/>
    </source>
</evidence>
<dbReference type="PROSITE" id="PS51257">
    <property type="entry name" value="PROKAR_LIPOPROTEIN"/>
    <property type="match status" value="1"/>
</dbReference>
<organism evidence="1 2">
    <name type="scientific">Apaloderma vittatum</name>
    <name type="common">Bar-tailed trogon</name>
    <dbReference type="NCBI Taxonomy" id="57397"/>
    <lineage>
        <taxon>Eukaryota</taxon>
        <taxon>Metazoa</taxon>
        <taxon>Chordata</taxon>
        <taxon>Craniata</taxon>
        <taxon>Vertebrata</taxon>
        <taxon>Euteleostomi</taxon>
        <taxon>Archelosauria</taxon>
        <taxon>Archosauria</taxon>
        <taxon>Dinosauria</taxon>
        <taxon>Saurischia</taxon>
        <taxon>Theropoda</taxon>
        <taxon>Coelurosauria</taxon>
        <taxon>Aves</taxon>
        <taxon>Neognathae</taxon>
        <taxon>Neoaves</taxon>
        <taxon>Telluraves</taxon>
        <taxon>Coraciimorphae</taxon>
        <taxon>Trogoniformes</taxon>
        <taxon>Trogonidae</taxon>
        <taxon>Apaloderma</taxon>
    </lineage>
</organism>
<dbReference type="PANTHER" id="PTHR33047:SF8">
    <property type="entry name" value="REGULATOR OF RDNA TRANSCRIPTION PROTEIN 15"/>
    <property type="match status" value="1"/>
</dbReference>
<dbReference type="PANTHER" id="PTHR33047">
    <property type="entry name" value="PROTEIN TAR1"/>
    <property type="match status" value="1"/>
</dbReference>
<proteinExistence type="predicted"/>
<sequence>MIGRTDIEGSKGFVPMNVWLPQASYPCGNFSGTSCLKPRKPEGS</sequence>
<dbReference type="Proteomes" id="UP000054244">
    <property type="component" value="Unassembled WGS sequence"/>
</dbReference>